<geneLocation type="chloroplast" evidence="8"/>
<evidence type="ECO:0000256" key="6">
    <source>
        <dbReference type="HAMAP-Rule" id="MF_01161"/>
    </source>
</evidence>
<comment type="domain">
    <text evidence="6">The N-terminal region contains the highly conserved SGGXDS motif, predicted to be a P-loop motif involved in ATP binding.</text>
</comment>
<evidence type="ECO:0000256" key="2">
    <source>
        <dbReference type="ARBA" id="ARBA00022694"/>
    </source>
</evidence>
<feature type="binding site" evidence="6">
    <location>
        <begin position="30"/>
        <end position="35"/>
    </location>
    <ligand>
        <name>ATP</name>
        <dbReference type="ChEBI" id="CHEBI:30616"/>
    </ligand>
</feature>
<dbReference type="AlphaFoldDB" id="A0A1Z1M2U9"/>
<dbReference type="HAMAP" id="MF_01161">
    <property type="entry name" value="tRNA_Ile_lys_synt"/>
    <property type="match status" value="1"/>
</dbReference>
<dbReference type="InterPro" id="IPR011063">
    <property type="entry name" value="TilS/TtcA_N"/>
</dbReference>
<feature type="domain" description="tRNA(Ile)-lysidine/2-thiocytidine synthase N-terminal" evidence="7">
    <location>
        <begin position="24"/>
        <end position="207"/>
    </location>
</feature>
<dbReference type="InterPro" id="IPR014729">
    <property type="entry name" value="Rossmann-like_a/b/a_fold"/>
</dbReference>
<proteinExistence type="inferred from homology"/>
<evidence type="ECO:0000256" key="5">
    <source>
        <dbReference type="ARBA" id="ARBA00048539"/>
    </source>
</evidence>
<dbReference type="Gene3D" id="3.40.50.620">
    <property type="entry name" value="HUPs"/>
    <property type="match status" value="1"/>
</dbReference>
<dbReference type="NCBIfam" id="TIGR02432">
    <property type="entry name" value="lysidine_TilS_N"/>
    <property type="match status" value="1"/>
</dbReference>
<reference evidence="8" key="1">
    <citation type="journal article" date="2017" name="J. Phycol.">
        <title>Analysis of chloroplast genomes and a supermatrix inform reclassification of the Rhodomelaceae (Rhodophyta).</title>
        <authorList>
            <person name="Diaz-Tapia P."/>
            <person name="Maggs C.A."/>
            <person name="West J.A."/>
            <person name="Verbruggen H."/>
        </authorList>
    </citation>
    <scope>NUCLEOTIDE SEQUENCE</scope>
    <source>
        <strain evidence="8">JFC1711</strain>
    </source>
</reference>
<keyword evidence="8" id="KW-0150">Chloroplast</keyword>
<dbReference type="PANTHER" id="PTHR43033:SF1">
    <property type="entry name" value="TRNA(ILE)-LYSIDINE SYNTHASE-RELATED"/>
    <property type="match status" value="1"/>
</dbReference>
<evidence type="ECO:0000256" key="4">
    <source>
        <dbReference type="ARBA" id="ARBA00022840"/>
    </source>
</evidence>
<comment type="catalytic activity">
    <reaction evidence="5 6">
        <text>cytidine(34) in tRNA(Ile2) + L-lysine + ATP = lysidine(34) in tRNA(Ile2) + AMP + diphosphate + H(+)</text>
        <dbReference type="Rhea" id="RHEA:43744"/>
        <dbReference type="Rhea" id="RHEA-COMP:10625"/>
        <dbReference type="Rhea" id="RHEA-COMP:10670"/>
        <dbReference type="ChEBI" id="CHEBI:15378"/>
        <dbReference type="ChEBI" id="CHEBI:30616"/>
        <dbReference type="ChEBI" id="CHEBI:32551"/>
        <dbReference type="ChEBI" id="CHEBI:33019"/>
        <dbReference type="ChEBI" id="CHEBI:82748"/>
        <dbReference type="ChEBI" id="CHEBI:83665"/>
        <dbReference type="ChEBI" id="CHEBI:456215"/>
        <dbReference type="EC" id="6.3.4.19"/>
    </reaction>
</comment>
<evidence type="ECO:0000256" key="3">
    <source>
        <dbReference type="ARBA" id="ARBA00022741"/>
    </source>
</evidence>
<evidence type="ECO:0000259" key="7">
    <source>
        <dbReference type="Pfam" id="PF01171"/>
    </source>
</evidence>
<comment type="subcellular location">
    <subcellularLocation>
        <location evidence="6">Plastid</location>
        <location evidence="6">Chloroplast</location>
    </subcellularLocation>
</comment>
<dbReference type="EMBL" id="MF101412">
    <property type="protein sequence ID" value="ARW60143.1"/>
    <property type="molecule type" value="Genomic_DNA"/>
</dbReference>
<dbReference type="EC" id="6.3.4.19" evidence="6"/>
<evidence type="ECO:0000313" key="8">
    <source>
        <dbReference type="EMBL" id="ARW60143.1"/>
    </source>
</evidence>
<evidence type="ECO:0000256" key="1">
    <source>
        <dbReference type="ARBA" id="ARBA00022598"/>
    </source>
</evidence>
<keyword evidence="8" id="KW-0934">Plastid</keyword>
<dbReference type="GO" id="GO:0005524">
    <property type="term" value="F:ATP binding"/>
    <property type="evidence" value="ECO:0007669"/>
    <property type="project" value="UniProtKB-UniRule"/>
</dbReference>
<accession>A0A1Z1M2U9</accession>
<dbReference type="GO" id="GO:0009507">
    <property type="term" value="C:chloroplast"/>
    <property type="evidence" value="ECO:0007669"/>
    <property type="project" value="UniProtKB-SubCell"/>
</dbReference>
<keyword evidence="3 6" id="KW-0547">Nucleotide-binding</keyword>
<dbReference type="GO" id="GO:0032267">
    <property type="term" value="F:tRNA(Ile)-lysidine synthase activity"/>
    <property type="evidence" value="ECO:0007669"/>
    <property type="project" value="UniProtKB-EC"/>
</dbReference>
<dbReference type="CDD" id="cd01992">
    <property type="entry name" value="TilS_N"/>
    <property type="match status" value="1"/>
</dbReference>
<dbReference type="InterPro" id="IPR012795">
    <property type="entry name" value="tRNA_Ile_lys_synt_N"/>
</dbReference>
<dbReference type="InterPro" id="IPR012094">
    <property type="entry name" value="tRNA_Ile_lys_synt"/>
</dbReference>
<dbReference type="Pfam" id="PF01171">
    <property type="entry name" value="ATP_bind_3"/>
    <property type="match status" value="1"/>
</dbReference>
<gene>
    <name evidence="6 8" type="primary">tilS</name>
</gene>
<dbReference type="GO" id="GO:0006400">
    <property type="term" value="P:tRNA modification"/>
    <property type="evidence" value="ECO:0007669"/>
    <property type="project" value="UniProtKB-UniRule"/>
</dbReference>
<comment type="function">
    <text evidence="6">Ligates lysine onto the cytidine present at position 34 of the AUA codon-specific tRNA(Ile) that contains the anticodon CAU, in an ATP-dependent manner. Cytidine is converted to lysidine, thus changing the amino acid specificity of the tRNA from methionine to isoleucine.</text>
</comment>
<name>A0A1Z1M2U9_9FLOR</name>
<dbReference type="SUPFAM" id="SSF82829">
    <property type="entry name" value="MesJ substrate recognition domain-like"/>
    <property type="match status" value="1"/>
</dbReference>
<organism evidence="8">
    <name type="scientific">Laurencieae sp</name>
    <dbReference type="NCBI Taxonomy" id="2007162"/>
    <lineage>
        <taxon>Eukaryota</taxon>
        <taxon>Rhodophyta</taxon>
        <taxon>Florideophyceae</taxon>
        <taxon>Rhodymeniophycidae</taxon>
        <taxon>Ceramiales</taxon>
        <taxon>Rhodomelaceae</taxon>
        <taxon>Laurencieae</taxon>
    </lineage>
</organism>
<protein>
    <recommendedName>
        <fullName evidence="6">tRNA(Ile)-lysidine synthase, chloroplastic</fullName>
        <ecNumber evidence="6">6.3.4.19</ecNumber>
    </recommendedName>
    <alternativeName>
        <fullName evidence="6">tRNA(Ile)-2-lysyl-cytidine synthase</fullName>
    </alternativeName>
    <alternativeName>
        <fullName evidence="6">tRNA(Ile)-lysidine synthetase</fullName>
    </alternativeName>
</protein>
<dbReference type="SUPFAM" id="SSF52402">
    <property type="entry name" value="Adenine nucleotide alpha hydrolases-like"/>
    <property type="match status" value="1"/>
</dbReference>
<keyword evidence="1 6" id="KW-0436">Ligase</keyword>
<comment type="similarity">
    <text evidence="6">Belongs to the tRNA(Ile)-lysidine synthase family.</text>
</comment>
<keyword evidence="2 6" id="KW-0819">tRNA processing</keyword>
<dbReference type="PANTHER" id="PTHR43033">
    <property type="entry name" value="TRNA(ILE)-LYSIDINE SYNTHASE-RELATED"/>
    <property type="match status" value="1"/>
</dbReference>
<sequence>MNKQVSYQLNKIIKKTSDKNLNNHILVAISGGQDSLYMIKLIEDLIRQYTKQKNNQINISYIYVDHQWRKDSYKQTIHVINYIRCIERAIYIYQLPKNILSENLSRVYRYHIITKHAIKYKNKLIVTGHNQTDKIETFLYNFFRGSGTQGTTSLTLQTKINNHMYLLRPLLNLRRDIIYWTCKRFNLPIWSDTSNYIYDFHRNRTRYELIPYIKKYFNSNIEGNLNSLLKNYYKDNEYIKQNTIKLYLISKHPKYIAINHHKLRKQNLTLQFKVIQLFCIHNLNFSLRYNKILEILIHINKKLKYINIKIKLQSMTLHIDKKWMYVTL</sequence>
<keyword evidence="4 6" id="KW-0067">ATP-binding</keyword>